<comment type="subcellular location">
    <subcellularLocation>
        <location evidence="1">Secreted</location>
    </subcellularLocation>
</comment>
<organism evidence="4 5">
    <name type="scientific">Winslowiella arboricola</name>
    <dbReference type="NCBI Taxonomy" id="2978220"/>
    <lineage>
        <taxon>Bacteria</taxon>
        <taxon>Pseudomonadati</taxon>
        <taxon>Pseudomonadota</taxon>
        <taxon>Gammaproteobacteria</taxon>
        <taxon>Enterobacterales</taxon>
        <taxon>Erwiniaceae</taxon>
        <taxon>Winslowiella</taxon>
    </lineage>
</organism>
<dbReference type="PANTHER" id="PTHR10009:SF18">
    <property type="entry name" value="PROTEIN YELLOW-LIKE PROTEIN"/>
    <property type="match status" value="1"/>
</dbReference>
<accession>A0A9J6PQI4</accession>
<keyword evidence="5" id="KW-1185">Reference proteome</keyword>
<feature type="chain" id="PRO_5039933922" evidence="3">
    <location>
        <begin position="24"/>
        <end position="369"/>
    </location>
</feature>
<keyword evidence="2" id="KW-0964">Secreted</keyword>
<dbReference type="SUPFAM" id="SSF101898">
    <property type="entry name" value="NHL repeat"/>
    <property type="match status" value="1"/>
</dbReference>
<evidence type="ECO:0000256" key="2">
    <source>
        <dbReference type="ARBA" id="ARBA00022525"/>
    </source>
</evidence>
<comment type="caution">
    <text evidence="4">The sequence shown here is derived from an EMBL/GenBank/DDBJ whole genome shotgun (WGS) entry which is preliminary data.</text>
</comment>
<keyword evidence="3" id="KW-0732">Signal</keyword>
<dbReference type="EMBL" id="JAODIM010000037">
    <property type="protein sequence ID" value="MCU5777004.1"/>
    <property type="molecule type" value="Genomic_DNA"/>
</dbReference>
<evidence type="ECO:0000313" key="5">
    <source>
        <dbReference type="Proteomes" id="UP001064262"/>
    </source>
</evidence>
<proteinExistence type="predicted"/>
<sequence length="369" mass="40371">MRRRDFIAGGMAFACLARHSLSAASSGIKAELQPAVSSPWLTNGVAVSQQNEVFINFPRFKGHTSSPALARIENGRPRPFPGNQWNKWQAGDDGLNTLVNINAVHIFDDNLLWVVDQGAPQGEKPAAGAAKLVAFDITSGNVEKIIRFAPHILPEGGAPNDLRIAGGRIFITDSGLGGIIIHDLKTADSRRKLSEAPLLRKPQTAQQKGFNGRILSDGKGTFPQVHSDMLEVSPDGKWLYLSAPTGPLYRIEIRWLLDDALEDKQLESRLEKYADIPSIGGTAIDTKGNIYLSDAEKRAVERLHSDGSRQVIVQDDRLVSPDALFIDNKGFMYVPASQIEYLSDQAGGEDKTGDTFYIYKFALPDFTDG</sequence>
<evidence type="ECO:0000313" key="4">
    <source>
        <dbReference type="EMBL" id="MCU5777004.1"/>
    </source>
</evidence>
<gene>
    <name evidence="4" type="ORF">N5923_05795</name>
</gene>
<dbReference type="PANTHER" id="PTHR10009">
    <property type="entry name" value="PROTEIN YELLOW-RELATED"/>
    <property type="match status" value="1"/>
</dbReference>
<feature type="signal peptide" evidence="3">
    <location>
        <begin position="1"/>
        <end position="23"/>
    </location>
</feature>
<dbReference type="InterPro" id="IPR011042">
    <property type="entry name" value="6-blade_b-propeller_TolB-like"/>
</dbReference>
<protein>
    <submittedName>
        <fullName evidence="4">Major royal jelly family protein</fullName>
    </submittedName>
</protein>
<dbReference type="GO" id="GO:0005576">
    <property type="term" value="C:extracellular region"/>
    <property type="evidence" value="ECO:0007669"/>
    <property type="project" value="UniProtKB-SubCell"/>
</dbReference>
<name>A0A9J6PQI4_9GAMM</name>
<dbReference type="RefSeq" id="WP_267143364.1">
    <property type="nucleotide sequence ID" value="NZ_JAODIL010000077.1"/>
</dbReference>
<reference evidence="4" key="1">
    <citation type="submission" date="2022-09" db="EMBL/GenBank/DDBJ databases">
        <title>Winslowiella arboricola sp. nov., isolated from bleeding cankers on broadleaf hosts.</title>
        <authorList>
            <person name="Brady C."/>
            <person name="Kaur S."/>
            <person name="Crampton B."/>
            <person name="Maddock D."/>
            <person name="Arnold D."/>
            <person name="Denman S."/>
        </authorList>
    </citation>
    <scope>NUCLEOTIDE SEQUENCE</scope>
    <source>
        <strain evidence="4">BAC 15a-03b</strain>
    </source>
</reference>
<dbReference type="AlphaFoldDB" id="A0A9J6PQI4"/>
<evidence type="ECO:0000256" key="1">
    <source>
        <dbReference type="ARBA" id="ARBA00004613"/>
    </source>
</evidence>
<dbReference type="Pfam" id="PF03022">
    <property type="entry name" value="MRJP"/>
    <property type="match status" value="1"/>
</dbReference>
<dbReference type="InterPro" id="IPR017996">
    <property type="entry name" value="MRJP/yellow-related"/>
</dbReference>
<dbReference type="Gene3D" id="2.120.10.30">
    <property type="entry name" value="TolB, C-terminal domain"/>
    <property type="match status" value="1"/>
</dbReference>
<evidence type="ECO:0000256" key="3">
    <source>
        <dbReference type="SAM" id="SignalP"/>
    </source>
</evidence>
<dbReference type="Proteomes" id="UP001064262">
    <property type="component" value="Unassembled WGS sequence"/>
</dbReference>